<reference evidence="3 4" key="1">
    <citation type="submission" date="2017-09" db="EMBL/GenBank/DDBJ databases">
        <title>Large-scale bioinformatics analysis of Bacillus genomes uncovers conserved roles of natural products in bacterial physiology.</title>
        <authorList>
            <consortium name="Agbiome Team Llc"/>
            <person name="Bleich R.M."/>
            <person name="Grubbs K.J."/>
            <person name="Santa Maria K.C."/>
            <person name="Allen S.E."/>
            <person name="Farag S."/>
            <person name="Shank E.A."/>
            <person name="Bowers A."/>
        </authorList>
    </citation>
    <scope>NUCLEOTIDE SEQUENCE [LARGE SCALE GENOMIC DNA]</scope>
    <source>
        <strain evidence="3 4">AFS076905</strain>
    </source>
</reference>
<organism evidence="3 4">
    <name type="scientific">Bacillus cereus</name>
    <dbReference type="NCBI Taxonomy" id="1396"/>
    <lineage>
        <taxon>Bacteria</taxon>
        <taxon>Bacillati</taxon>
        <taxon>Bacillota</taxon>
        <taxon>Bacilli</taxon>
        <taxon>Bacillales</taxon>
        <taxon>Bacillaceae</taxon>
        <taxon>Bacillus</taxon>
        <taxon>Bacillus cereus group</taxon>
    </lineage>
</organism>
<feature type="domain" description="PRD" evidence="2">
    <location>
        <begin position="65"/>
        <end position="170"/>
    </location>
</feature>
<evidence type="ECO:0000259" key="2">
    <source>
        <dbReference type="PROSITE" id="PS51372"/>
    </source>
</evidence>
<dbReference type="Pfam" id="PF00874">
    <property type="entry name" value="PRD"/>
    <property type="match status" value="2"/>
</dbReference>
<dbReference type="InterPro" id="IPR036650">
    <property type="entry name" value="CAT_RNA-bd_dom_sf"/>
</dbReference>
<evidence type="ECO:0000256" key="1">
    <source>
        <dbReference type="ARBA" id="ARBA00022737"/>
    </source>
</evidence>
<gene>
    <name evidence="3" type="ORF">COJ50_12620</name>
</gene>
<comment type="caution">
    <text evidence="3">The sequence shown here is derived from an EMBL/GenBank/DDBJ whole genome shotgun (WGS) entry which is preliminary data.</text>
</comment>
<dbReference type="RefSeq" id="WP_098540487.1">
    <property type="nucleotide sequence ID" value="NZ_NUYN01000017.1"/>
</dbReference>
<dbReference type="SUPFAM" id="SSF50151">
    <property type="entry name" value="SacY-like RNA-binding domain"/>
    <property type="match status" value="1"/>
</dbReference>
<dbReference type="EMBL" id="NUYN01000017">
    <property type="protein sequence ID" value="PFN26017.1"/>
    <property type="molecule type" value="Genomic_DNA"/>
</dbReference>
<keyword evidence="1" id="KW-0677">Repeat</keyword>
<dbReference type="PANTHER" id="PTHR30185">
    <property type="entry name" value="CRYPTIC BETA-GLUCOSIDE BGL OPERON ANTITERMINATOR"/>
    <property type="match status" value="1"/>
</dbReference>
<protein>
    <submittedName>
        <fullName evidence="3">Transcription antiterminator BglG</fullName>
    </submittedName>
</protein>
<dbReference type="PANTHER" id="PTHR30185:SF15">
    <property type="entry name" value="CRYPTIC BETA-GLUCOSIDE BGL OPERON ANTITERMINATOR"/>
    <property type="match status" value="1"/>
</dbReference>
<dbReference type="GO" id="GO:0006355">
    <property type="term" value="P:regulation of DNA-templated transcription"/>
    <property type="evidence" value="ECO:0007669"/>
    <property type="project" value="InterPro"/>
</dbReference>
<feature type="domain" description="PRD" evidence="2">
    <location>
        <begin position="171"/>
        <end position="281"/>
    </location>
</feature>
<sequence>MKIKKVLNNNVVLVENDNNTEMIVMGKGIAFKKKSGEDIDPSQVDKTFVLEAKGLTDKLAHLINEIPSEHLELSDEIITYAKSKLPGKIGDNIYLTLTDHISFSISRFQQGFILKNALLWEVKKFYRNEYEVALHALQIIERKTGYKLPEDEAGSIALHLINAQQNQNDMEDTMNMTKMVNDVLTIVKYHYGLELDENSINYSRFVTHLRYFAYRLTHNQSTIEGEKELYEQVKAKYPEAYQCTQKVKAYIESTYGKKTNKDEMLYLMLHINRITSREKHNN</sequence>
<dbReference type="Proteomes" id="UP000225182">
    <property type="component" value="Unassembled WGS sequence"/>
</dbReference>
<accession>A0A2B1KMU5</accession>
<dbReference type="SUPFAM" id="SSF63520">
    <property type="entry name" value="PTS-regulatory domain, PRD"/>
    <property type="match status" value="2"/>
</dbReference>
<dbReference type="Pfam" id="PF03123">
    <property type="entry name" value="CAT_RBD"/>
    <property type="match status" value="1"/>
</dbReference>
<dbReference type="PROSITE" id="PS51372">
    <property type="entry name" value="PRD_2"/>
    <property type="match status" value="2"/>
</dbReference>
<dbReference type="NCBIfam" id="NF046042">
    <property type="entry name" value="LicT"/>
    <property type="match status" value="1"/>
</dbReference>
<proteinExistence type="predicted"/>
<dbReference type="AlphaFoldDB" id="A0A2B1KMU5"/>
<evidence type="ECO:0000313" key="4">
    <source>
        <dbReference type="Proteomes" id="UP000225182"/>
    </source>
</evidence>
<dbReference type="SMART" id="SM01061">
    <property type="entry name" value="CAT_RBD"/>
    <property type="match status" value="1"/>
</dbReference>
<evidence type="ECO:0000313" key="3">
    <source>
        <dbReference type="EMBL" id="PFN26017.1"/>
    </source>
</evidence>
<dbReference type="InterPro" id="IPR011608">
    <property type="entry name" value="PRD"/>
</dbReference>
<dbReference type="GO" id="GO:0003723">
    <property type="term" value="F:RNA binding"/>
    <property type="evidence" value="ECO:0007669"/>
    <property type="project" value="InterPro"/>
</dbReference>
<name>A0A2B1KMU5_BACCE</name>
<dbReference type="Gene3D" id="1.10.1790.10">
    <property type="entry name" value="PRD domain"/>
    <property type="match status" value="2"/>
</dbReference>
<dbReference type="InterPro" id="IPR036634">
    <property type="entry name" value="PRD_sf"/>
</dbReference>
<dbReference type="InterPro" id="IPR004341">
    <property type="entry name" value="CAT_RNA-bd_dom"/>
</dbReference>
<dbReference type="InterPro" id="IPR050661">
    <property type="entry name" value="BglG_antiterminators"/>
</dbReference>
<dbReference type="Gene3D" id="2.30.24.10">
    <property type="entry name" value="CAT RNA-binding domain"/>
    <property type="match status" value="1"/>
</dbReference>